<evidence type="ECO:0000313" key="3">
    <source>
        <dbReference type="Proteomes" id="UP001497382"/>
    </source>
</evidence>
<organism evidence="2 3">
    <name type="scientific">Larinioides sclopetarius</name>
    <dbReference type="NCBI Taxonomy" id="280406"/>
    <lineage>
        <taxon>Eukaryota</taxon>
        <taxon>Metazoa</taxon>
        <taxon>Ecdysozoa</taxon>
        <taxon>Arthropoda</taxon>
        <taxon>Chelicerata</taxon>
        <taxon>Arachnida</taxon>
        <taxon>Araneae</taxon>
        <taxon>Araneomorphae</taxon>
        <taxon>Entelegynae</taxon>
        <taxon>Araneoidea</taxon>
        <taxon>Araneidae</taxon>
        <taxon>Larinioides</taxon>
    </lineage>
</organism>
<keyword evidence="3" id="KW-1185">Reference proteome</keyword>
<name>A0AAV1ZR26_9ARAC</name>
<evidence type="ECO:0000256" key="1">
    <source>
        <dbReference type="SAM" id="MobiDB-lite"/>
    </source>
</evidence>
<dbReference type="EMBL" id="CAXIEN010000076">
    <property type="protein sequence ID" value="CAL1274309.1"/>
    <property type="molecule type" value="Genomic_DNA"/>
</dbReference>
<gene>
    <name evidence="2" type="ORF">LARSCL_LOCUS7390</name>
</gene>
<proteinExistence type="predicted"/>
<dbReference type="AlphaFoldDB" id="A0AAV1ZR26"/>
<comment type="caution">
    <text evidence="2">The sequence shown here is derived from an EMBL/GenBank/DDBJ whole genome shotgun (WGS) entry which is preliminary data.</text>
</comment>
<feature type="region of interest" description="Disordered" evidence="1">
    <location>
        <begin position="88"/>
        <end position="162"/>
    </location>
</feature>
<protein>
    <submittedName>
        <fullName evidence="2">Uncharacterized protein</fullName>
    </submittedName>
</protein>
<feature type="compositionally biased region" description="Basic and acidic residues" evidence="1">
    <location>
        <begin position="113"/>
        <end position="131"/>
    </location>
</feature>
<evidence type="ECO:0000313" key="2">
    <source>
        <dbReference type="EMBL" id="CAL1274309.1"/>
    </source>
</evidence>
<reference evidence="2 3" key="1">
    <citation type="submission" date="2024-04" db="EMBL/GenBank/DDBJ databases">
        <authorList>
            <person name="Rising A."/>
            <person name="Reimegard J."/>
            <person name="Sonavane S."/>
            <person name="Akerstrom W."/>
            <person name="Nylinder S."/>
            <person name="Hedman E."/>
            <person name="Kallberg Y."/>
        </authorList>
    </citation>
    <scope>NUCLEOTIDE SEQUENCE [LARGE SCALE GENOMIC DNA]</scope>
</reference>
<feature type="compositionally biased region" description="Polar residues" evidence="1">
    <location>
        <begin position="100"/>
        <end position="112"/>
    </location>
</feature>
<sequence>MGWRLKSDFILFRRPSKAGVGMRKVFRRPLAESRFKRKMVLDSRSRILTNRWNPRMKSTPSRKQTFSLHLQDFSERFVNSTFVNLPKQRKRKVPYEKRSALNSNHANFSTVSVDEKNPEAEEKLSSAKSSEKSASNLSPGKLQFIFQMTVPNKNPRKEPLQR</sequence>
<dbReference type="Proteomes" id="UP001497382">
    <property type="component" value="Unassembled WGS sequence"/>
</dbReference>
<accession>A0AAV1ZR26</accession>